<protein>
    <recommendedName>
        <fullName evidence="7">Type II secretion system protein GspF domain-containing protein</fullName>
    </recommendedName>
</protein>
<evidence type="ECO:0000256" key="2">
    <source>
        <dbReference type="ARBA" id="ARBA00022475"/>
    </source>
</evidence>
<feature type="domain" description="Type II secretion system protein GspF" evidence="7">
    <location>
        <begin position="45"/>
        <end position="184"/>
    </location>
</feature>
<feature type="transmembrane region" description="Helical" evidence="6">
    <location>
        <begin position="41"/>
        <end position="61"/>
    </location>
</feature>
<dbReference type="GO" id="GO:0005886">
    <property type="term" value="C:plasma membrane"/>
    <property type="evidence" value="ECO:0007669"/>
    <property type="project" value="UniProtKB-SubCell"/>
</dbReference>
<keyword evidence="5 6" id="KW-0472">Membrane</keyword>
<evidence type="ECO:0000313" key="9">
    <source>
        <dbReference type="Proteomes" id="UP000619536"/>
    </source>
</evidence>
<evidence type="ECO:0000256" key="3">
    <source>
        <dbReference type="ARBA" id="ARBA00022692"/>
    </source>
</evidence>
<dbReference type="AlphaFoldDB" id="A0A8J3EZ33"/>
<evidence type="ECO:0000256" key="4">
    <source>
        <dbReference type="ARBA" id="ARBA00022989"/>
    </source>
</evidence>
<sequence length="195" mass="21047">MSNTVIITSLIAAAVFGGSIQPYQWAQVVQRSSHYGLPSDAVIIAMLSVAMQSGLSMTRALRVIAQLCEYVCGLQARPVTQYIQHVCVELERGNDWETSWGIDTGARTAHAVMNSTHKHLILTLYEALEASWKRGISPIIRLDAALERMESASKQQVEEAAAVLAVRVLLPVGLCFLPAFILIGIVPAIASFAGG</sequence>
<evidence type="ECO:0000256" key="1">
    <source>
        <dbReference type="ARBA" id="ARBA00004651"/>
    </source>
</evidence>
<proteinExistence type="predicted"/>
<comment type="subcellular location">
    <subcellularLocation>
        <location evidence="1">Cell membrane</location>
        <topology evidence="1">Multi-pass membrane protein</topology>
    </subcellularLocation>
</comment>
<dbReference type="RefSeq" id="WP_188355468.1">
    <property type="nucleotide sequence ID" value="NZ_BMDH01000003.1"/>
</dbReference>
<keyword evidence="4 6" id="KW-1133">Transmembrane helix</keyword>
<reference evidence="8" key="1">
    <citation type="journal article" date="2014" name="Int. J. Syst. Evol. Microbiol.">
        <title>Complete genome sequence of Corynebacterium casei LMG S-19264T (=DSM 44701T), isolated from a smear-ripened cheese.</title>
        <authorList>
            <consortium name="US DOE Joint Genome Institute (JGI-PGF)"/>
            <person name="Walter F."/>
            <person name="Albersmeier A."/>
            <person name="Kalinowski J."/>
            <person name="Ruckert C."/>
        </authorList>
    </citation>
    <scope>NUCLEOTIDE SEQUENCE</scope>
    <source>
        <strain evidence="8">CCM 8606</strain>
    </source>
</reference>
<organism evidence="8 9">
    <name type="scientific">Galliscardovia ingluviei</name>
    <dbReference type="NCBI Taxonomy" id="1769422"/>
    <lineage>
        <taxon>Bacteria</taxon>
        <taxon>Bacillati</taxon>
        <taxon>Actinomycetota</taxon>
        <taxon>Actinomycetes</taxon>
        <taxon>Bifidobacteriales</taxon>
        <taxon>Bifidobacteriaceae</taxon>
        <taxon>Galliscardovia</taxon>
    </lineage>
</organism>
<reference evidence="8" key="2">
    <citation type="submission" date="2020-09" db="EMBL/GenBank/DDBJ databases">
        <authorList>
            <person name="Sun Q."/>
            <person name="Sedlacek I."/>
        </authorList>
    </citation>
    <scope>NUCLEOTIDE SEQUENCE</scope>
    <source>
        <strain evidence="8">CCM 8606</strain>
    </source>
</reference>
<evidence type="ECO:0000256" key="5">
    <source>
        <dbReference type="ARBA" id="ARBA00023136"/>
    </source>
</evidence>
<comment type="caution">
    <text evidence="8">The sequence shown here is derived from an EMBL/GenBank/DDBJ whole genome shotgun (WGS) entry which is preliminary data.</text>
</comment>
<dbReference type="EMBL" id="BMDH01000003">
    <property type="protein sequence ID" value="GGI14872.1"/>
    <property type="molecule type" value="Genomic_DNA"/>
</dbReference>
<evidence type="ECO:0000259" key="7">
    <source>
        <dbReference type="Pfam" id="PF00482"/>
    </source>
</evidence>
<accession>A0A8J3EZ33</accession>
<evidence type="ECO:0000256" key="6">
    <source>
        <dbReference type="SAM" id="Phobius"/>
    </source>
</evidence>
<dbReference type="Proteomes" id="UP000619536">
    <property type="component" value="Unassembled WGS sequence"/>
</dbReference>
<dbReference type="InterPro" id="IPR018076">
    <property type="entry name" value="T2SS_GspF_dom"/>
</dbReference>
<evidence type="ECO:0000313" key="8">
    <source>
        <dbReference type="EMBL" id="GGI14872.1"/>
    </source>
</evidence>
<gene>
    <name evidence="8" type="ORF">GCM10007377_13090</name>
</gene>
<dbReference type="Pfam" id="PF00482">
    <property type="entry name" value="T2SSF"/>
    <property type="match status" value="1"/>
</dbReference>
<keyword evidence="3 6" id="KW-0812">Transmembrane</keyword>
<keyword evidence="2" id="KW-1003">Cell membrane</keyword>
<feature type="transmembrane region" description="Helical" evidence="6">
    <location>
        <begin position="164"/>
        <end position="190"/>
    </location>
</feature>
<keyword evidence="9" id="KW-1185">Reference proteome</keyword>
<name>A0A8J3EZ33_9BIFI</name>